<evidence type="ECO:0000259" key="2">
    <source>
        <dbReference type="PROSITE" id="PS50112"/>
    </source>
</evidence>
<dbReference type="RefSeq" id="WP_165902820.1">
    <property type="nucleotide sequence ID" value="NZ_SMAH01000005.1"/>
</dbReference>
<protein>
    <submittedName>
        <fullName evidence="5">PAS domain S-box-containing protein/diguanylate cyclase (GGDEF)-like protein</fullName>
    </submittedName>
</protein>
<dbReference type="SMART" id="SM00091">
    <property type="entry name" value="PAS"/>
    <property type="match status" value="2"/>
</dbReference>
<dbReference type="InterPro" id="IPR000160">
    <property type="entry name" value="GGDEF_dom"/>
</dbReference>
<dbReference type="NCBIfam" id="TIGR00229">
    <property type="entry name" value="sensory_box"/>
    <property type="match status" value="2"/>
</dbReference>
<dbReference type="PANTHER" id="PTHR44757:SF2">
    <property type="entry name" value="BIOFILM ARCHITECTURE MAINTENANCE PROTEIN MBAA"/>
    <property type="match status" value="1"/>
</dbReference>
<evidence type="ECO:0000313" key="6">
    <source>
        <dbReference type="Proteomes" id="UP000295536"/>
    </source>
</evidence>
<gene>
    <name evidence="5" type="ORF">EDC36_105111</name>
</gene>
<dbReference type="NCBIfam" id="TIGR00254">
    <property type="entry name" value="GGDEF"/>
    <property type="match status" value="1"/>
</dbReference>
<dbReference type="SUPFAM" id="SSF55073">
    <property type="entry name" value="Nucleotide cyclase"/>
    <property type="match status" value="1"/>
</dbReference>
<dbReference type="GO" id="GO:0006355">
    <property type="term" value="P:regulation of DNA-templated transcription"/>
    <property type="evidence" value="ECO:0007669"/>
    <property type="project" value="InterPro"/>
</dbReference>
<dbReference type="Pfam" id="PF00989">
    <property type="entry name" value="PAS"/>
    <property type="match status" value="1"/>
</dbReference>
<organism evidence="5 6">
    <name type="scientific">Tepidimonas ignava</name>
    <dbReference type="NCBI Taxonomy" id="114249"/>
    <lineage>
        <taxon>Bacteria</taxon>
        <taxon>Pseudomonadati</taxon>
        <taxon>Pseudomonadota</taxon>
        <taxon>Betaproteobacteria</taxon>
        <taxon>Burkholderiales</taxon>
        <taxon>Tepidimonas</taxon>
    </lineage>
</organism>
<dbReference type="InterPro" id="IPR000014">
    <property type="entry name" value="PAS"/>
</dbReference>
<dbReference type="SMART" id="SM00267">
    <property type="entry name" value="GGDEF"/>
    <property type="match status" value="1"/>
</dbReference>
<dbReference type="InterPro" id="IPR052155">
    <property type="entry name" value="Biofilm_reg_signaling"/>
</dbReference>
<feature type="domain" description="PAC" evidence="3">
    <location>
        <begin position="251"/>
        <end position="303"/>
    </location>
</feature>
<feature type="domain" description="GGDEF" evidence="4">
    <location>
        <begin position="335"/>
        <end position="468"/>
    </location>
</feature>
<feature type="domain" description="PAS" evidence="2">
    <location>
        <begin position="49"/>
        <end position="120"/>
    </location>
</feature>
<comment type="caution">
    <text evidence="5">The sequence shown here is derived from an EMBL/GenBank/DDBJ whole genome shotgun (WGS) entry which is preliminary data.</text>
</comment>
<dbReference type="InterPro" id="IPR001610">
    <property type="entry name" value="PAC"/>
</dbReference>
<feature type="compositionally biased region" description="Pro residues" evidence="1">
    <location>
        <begin position="468"/>
        <end position="489"/>
    </location>
</feature>
<dbReference type="InterPro" id="IPR013767">
    <property type="entry name" value="PAS_fold"/>
</dbReference>
<evidence type="ECO:0000256" key="1">
    <source>
        <dbReference type="SAM" id="MobiDB-lite"/>
    </source>
</evidence>
<feature type="domain" description="PAS" evidence="2">
    <location>
        <begin position="177"/>
        <end position="247"/>
    </location>
</feature>
<dbReference type="Proteomes" id="UP000295536">
    <property type="component" value="Unassembled WGS sequence"/>
</dbReference>
<dbReference type="Pfam" id="PF00990">
    <property type="entry name" value="GGDEF"/>
    <property type="match status" value="1"/>
</dbReference>
<evidence type="ECO:0000259" key="3">
    <source>
        <dbReference type="PROSITE" id="PS50113"/>
    </source>
</evidence>
<dbReference type="InterPro" id="IPR035965">
    <property type="entry name" value="PAS-like_dom_sf"/>
</dbReference>
<name>A0A4R3LIP0_9BURK</name>
<feature type="region of interest" description="Disordered" evidence="1">
    <location>
        <begin position="459"/>
        <end position="489"/>
    </location>
</feature>
<dbReference type="Gene3D" id="3.30.70.270">
    <property type="match status" value="1"/>
</dbReference>
<dbReference type="InterPro" id="IPR013656">
    <property type="entry name" value="PAS_4"/>
</dbReference>
<dbReference type="InterPro" id="IPR043128">
    <property type="entry name" value="Rev_trsase/Diguanyl_cyclase"/>
</dbReference>
<proteinExistence type="predicted"/>
<dbReference type="CDD" id="cd00130">
    <property type="entry name" value="PAS"/>
    <property type="match status" value="2"/>
</dbReference>
<evidence type="ECO:0000259" key="4">
    <source>
        <dbReference type="PROSITE" id="PS50887"/>
    </source>
</evidence>
<dbReference type="GO" id="GO:0003824">
    <property type="term" value="F:catalytic activity"/>
    <property type="evidence" value="ECO:0007669"/>
    <property type="project" value="UniProtKB-ARBA"/>
</dbReference>
<reference evidence="5 6" key="1">
    <citation type="submission" date="2019-03" db="EMBL/GenBank/DDBJ databases">
        <title>Genomic Encyclopedia of Type Strains, Phase IV (KMG-IV): sequencing the most valuable type-strain genomes for metagenomic binning, comparative biology and taxonomic classification.</title>
        <authorList>
            <person name="Goeker M."/>
        </authorList>
    </citation>
    <scope>NUCLEOTIDE SEQUENCE [LARGE SCALE GENOMIC DNA]</scope>
    <source>
        <strain evidence="5 6">DSM 12034</strain>
    </source>
</reference>
<dbReference type="EMBL" id="SMAH01000005">
    <property type="protein sequence ID" value="TCS98354.1"/>
    <property type="molecule type" value="Genomic_DNA"/>
</dbReference>
<accession>A0A4R3LIP0</accession>
<dbReference type="PROSITE" id="PS50887">
    <property type="entry name" value="GGDEF"/>
    <property type="match status" value="1"/>
</dbReference>
<dbReference type="CDD" id="cd01949">
    <property type="entry name" value="GGDEF"/>
    <property type="match status" value="1"/>
</dbReference>
<dbReference type="SMART" id="SM00086">
    <property type="entry name" value="PAC"/>
    <property type="match status" value="2"/>
</dbReference>
<dbReference type="PROSITE" id="PS50113">
    <property type="entry name" value="PAC"/>
    <property type="match status" value="1"/>
</dbReference>
<dbReference type="AlphaFoldDB" id="A0A4R3LIP0"/>
<dbReference type="SUPFAM" id="SSF55785">
    <property type="entry name" value="PYP-like sensor domain (PAS domain)"/>
    <property type="match status" value="2"/>
</dbReference>
<evidence type="ECO:0000313" key="5">
    <source>
        <dbReference type="EMBL" id="TCS98354.1"/>
    </source>
</evidence>
<dbReference type="FunFam" id="3.30.70.270:FF:000001">
    <property type="entry name" value="Diguanylate cyclase domain protein"/>
    <property type="match status" value="1"/>
</dbReference>
<dbReference type="Pfam" id="PF08448">
    <property type="entry name" value="PAS_4"/>
    <property type="match status" value="1"/>
</dbReference>
<sequence length="489" mass="53899">MTIPIAVAVLATALLVLGWALAAWAVAQWRRAQRDCGAATEALTQQQHVSQTVAQVLQAARVALWEADTRGVFTRVDDTAARLMRVAATDLVGVRRVADTRDADHRDALAQRLADVLRTGRPLVRWPNLVVTAQGEPVWVSTTVVLRRDAQGRPVGLQGCDQDINTRHRLVLSLQAAERRHRLLTEHAQSILYTIDPAGRLTYVSPSWQALLGHPPDEVMGRDFRPFVHPEDVPLCEDFLARTLRERRVLPPLTYRVWHRDGSIRYHRSVLAPAFDDDGRLQAVVGNAIDVTTDIELRAQLERVATHDALTGVANRRLFIEQVQREVERNRRSGAGLGLLMLDLDHFKDVNDTHGHAAGDAVLIAFVQRCRAALRPSDVLGRLGGEEFAAVLPQVSREQLQAVAERVRHEVARQPYALPDGTVRTVTVSIGAAVALPAEDSDALLQRADRALYAAKHGGRDRVVLDPTAPPPAPTTPPALPPFPALTRR</sequence>
<dbReference type="PANTHER" id="PTHR44757">
    <property type="entry name" value="DIGUANYLATE CYCLASE DGCP"/>
    <property type="match status" value="1"/>
</dbReference>
<dbReference type="InterPro" id="IPR000700">
    <property type="entry name" value="PAS-assoc_C"/>
</dbReference>
<dbReference type="Gene3D" id="3.30.450.20">
    <property type="entry name" value="PAS domain"/>
    <property type="match status" value="2"/>
</dbReference>
<dbReference type="InterPro" id="IPR029787">
    <property type="entry name" value="Nucleotide_cyclase"/>
</dbReference>
<dbReference type="PROSITE" id="PS50112">
    <property type="entry name" value="PAS"/>
    <property type="match status" value="2"/>
</dbReference>